<name>A0A446CST8_9BURK</name>
<dbReference type="OrthoDB" id="9157196at2"/>
<reference evidence="1 2" key="1">
    <citation type="submission" date="2018-07" db="EMBL/GenBank/DDBJ databases">
        <authorList>
            <person name="Peeters C."/>
        </authorList>
    </citation>
    <scope>NUCLEOTIDE SEQUENCE [LARGE SCALE GENOMIC DNA]</scope>
    <source>
        <strain evidence="1 2">LMG 30378</strain>
    </source>
</reference>
<organism evidence="1 2">
    <name type="scientific">Achromobacter veterisilvae</name>
    <dbReference type="NCBI Taxonomy" id="2069367"/>
    <lineage>
        <taxon>Bacteria</taxon>
        <taxon>Pseudomonadati</taxon>
        <taxon>Pseudomonadota</taxon>
        <taxon>Betaproteobacteria</taxon>
        <taxon>Burkholderiales</taxon>
        <taxon>Alcaligenaceae</taxon>
        <taxon>Achromobacter</taxon>
    </lineage>
</organism>
<gene>
    <name evidence="1" type="ORF">AVE30378_04316</name>
</gene>
<evidence type="ECO:0000313" key="2">
    <source>
        <dbReference type="Proteomes" id="UP000289465"/>
    </source>
</evidence>
<dbReference type="Gene3D" id="1.10.645.10">
    <property type="entry name" value="Cytochrome-c3 Hydrogenase, chain B"/>
    <property type="match status" value="1"/>
</dbReference>
<dbReference type="RefSeq" id="WP_129243196.1">
    <property type="nucleotide sequence ID" value="NZ_UFQC01000026.1"/>
</dbReference>
<dbReference type="EMBL" id="UFQC01000026">
    <property type="protein sequence ID" value="SSW70903.1"/>
    <property type="molecule type" value="Genomic_DNA"/>
</dbReference>
<accession>A0A446CST8</accession>
<evidence type="ECO:0008006" key="3">
    <source>
        <dbReference type="Google" id="ProtNLM"/>
    </source>
</evidence>
<protein>
    <recommendedName>
        <fullName evidence="3">Hydrogenase formation protein</fullName>
    </recommendedName>
</protein>
<dbReference type="AlphaFoldDB" id="A0A446CST8"/>
<evidence type="ECO:0000313" key="1">
    <source>
        <dbReference type="EMBL" id="SSW70903.1"/>
    </source>
</evidence>
<dbReference type="Proteomes" id="UP000289465">
    <property type="component" value="Unassembled WGS sequence"/>
</dbReference>
<dbReference type="InterPro" id="IPR029014">
    <property type="entry name" value="NiFe-Hase_large"/>
</dbReference>
<proteinExistence type="predicted"/>
<sequence length="385" mass="41699">MTNPVSLASLPQLAGALRFTPGAPPPHNLQSTRQDWAARMGHGVPAARLPGLMASLFNLCSHAHRLCSQLAIGAAAPGLQPPPDAVAERLRRETAAEHIRRIGLDWPRLLAPGDAPVAAQAATALRSCPWPAQNDTDPWPALRDWLQHALLHRPAADWLAAWQAGGTEWLDTWGQRHGQWLPLLLRRAHSADAFAPLTTDTALRPHGHPPSLCTLGATLAHKPAFALRPLWHGACAHTGPWSRLGAVADGVPLTPWALLGTRIVELARLALDSDDACLDWGAVAPGPRRGLAWMEMARGLLVHQVEVDPGTQRVLACRVVAPTEWNFHPQGEVAQRLALLDPEMPEWEITRRVNLLVAAFDPCVPFTIERLGSPARPALQEASHA</sequence>
<dbReference type="SUPFAM" id="SSF56762">
    <property type="entry name" value="HydB/Nqo4-like"/>
    <property type="match status" value="1"/>
</dbReference>